<dbReference type="OrthoDB" id="418131at2759"/>
<gene>
    <name evidence="4" type="ORF">L228DRAFT_244304</name>
</gene>
<dbReference type="Pfam" id="PF25809">
    <property type="entry name" value="STEEP1"/>
    <property type="match status" value="1"/>
</dbReference>
<dbReference type="STRING" id="1328760.A0A165IW10"/>
<dbReference type="GO" id="GO:0006888">
    <property type="term" value="P:endoplasmic reticulum to Golgi vesicle-mediated transport"/>
    <property type="evidence" value="ECO:0007669"/>
    <property type="project" value="TreeGrafter"/>
</dbReference>
<dbReference type="InParanoid" id="A0A165IW10"/>
<proteinExistence type="inferred from homology"/>
<evidence type="ECO:0000256" key="2">
    <source>
        <dbReference type="SAM" id="MobiDB-lite"/>
    </source>
</evidence>
<dbReference type="AlphaFoldDB" id="A0A165IW10"/>
<protein>
    <recommendedName>
        <fullName evidence="3">STEEP1 domain-containing protein</fullName>
    </recommendedName>
</protein>
<reference evidence="4 5" key="1">
    <citation type="journal article" date="2016" name="Fungal Biol.">
        <title>The genome of Xylona heveae provides a window into fungal endophytism.</title>
        <authorList>
            <person name="Gazis R."/>
            <person name="Kuo A."/>
            <person name="Riley R."/>
            <person name="LaButti K."/>
            <person name="Lipzen A."/>
            <person name="Lin J."/>
            <person name="Amirebrahimi M."/>
            <person name="Hesse C.N."/>
            <person name="Spatafora J.W."/>
            <person name="Henrissat B."/>
            <person name="Hainaut M."/>
            <person name="Grigoriev I.V."/>
            <person name="Hibbett D.S."/>
        </authorList>
    </citation>
    <scope>NUCLEOTIDE SEQUENCE [LARGE SCALE GENOMIC DNA]</scope>
    <source>
        <strain evidence="4 5">TC161</strain>
    </source>
</reference>
<organism evidence="4 5">
    <name type="scientific">Xylona heveae (strain CBS 132557 / TC161)</name>
    <dbReference type="NCBI Taxonomy" id="1328760"/>
    <lineage>
        <taxon>Eukaryota</taxon>
        <taxon>Fungi</taxon>
        <taxon>Dikarya</taxon>
        <taxon>Ascomycota</taxon>
        <taxon>Pezizomycotina</taxon>
        <taxon>Xylonomycetes</taxon>
        <taxon>Xylonales</taxon>
        <taxon>Xylonaceae</taxon>
        <taxon>Xylona</taxon>
    </lineage>
</organism>
<name>A0A165IW10_XYLHT</name>
<sequence>MSTQEGPASPSHAINTYHCICSQTLLATTYNLSDLPRRQHSGLDKALILPLKSLNADATSNPKSSGIAAAEAGTAGDAEGEDEEDDKQSGDTQSVFVNTVISPKALVVRREDGFEKRVLYRCGRCRVAVGYVLEGERKVVYLLPEGLVRTKEMLEEKGPANEIEKMIPLIA</sequence>
<dbReference type="GO" id="GO:0005737">
    <property type="term" value="C:cytoplasm"/>
    <property type="evidence" value="ECO:0007669"/>
    <property type="project" value="GOC"/>
</dbReference>
<keyword evidence="5" id="KW-1185">Reference proteome</keyword>
<dbReference type="EMBL" id="KV407455">
    <property type="protein sequence ID" value="KZF25459.1"/>
    <property type="molecule type" value="Genomic_DNA"/>
</dbReference>
<dbReference type="InterPro" id="IPR029704">
    <property type="entry name" value="STEEP-like"/>
</dbReference>
<accession>A0A165IW10</accession>
<feature type="region of interest" description="Disordered" evidence="2">
    <location>
        <begin position="57"/>
        <end position="93"/>
    </location>
</feature>
<dbReference type="PANTHER" id="PTHR46355">
    <property type="entry name" value="UPF0428 PROTEIN CXORF56"/>
    <property type="match status" value="1"/>
</dbReference>
<dbReference type="OMA" id="FVKTSDM"/>
<evidence type="ECO:0000259" key="3">
    <source>
        <dbReference type="Pfam" id="PF25809"/>
    </source>
</evidence>
<evidence type="ECO:0000313" key="4">
    <source>
        <dbReference type="EMBL" id="KZF25459.1"/>
    </source>
</evidence>
<feature type="compositionally biased region" description="Low complexity" evidence="2">
    <location>
        <begin position="66"/>
        <end position="77"/>
    </location>
</feature>
<dbReference type="RefSeq" id="XP_018191014.1">
    <property type="nucleotide sequence ID" value="XM_018331888.1"/>
</dbReference>
<dbReference type="GO" id="GO:0090158">
    <property type="term" value="P:endoplasmic reticulum membrane organization"/>
    <property type="evidence" value="ECO:0007669"/>
    <property type="project" value="TreeGrafter"/>
</dbReference>
<evidence type="ECO:0000313" key="5">
    <source>
        <dbReference type="Proteomes" id="UP000076632"/>
    </source>
</evidence>
<dbReference type="PANTHER" id="PTHR46355:SF1">
    <property type="entry name" value="STING ER EXIT PROTEIN"/>
    <property type="match status" value="1"/>
</dbReference>
<dbReference type="GeneID" id="28897025"/>
<comment type="similarity">
    <text evidence="1">Belongs to the STEEP1 family.</text>
</comment>
<dbReference type="Proteomes" id="UP000076632">
    <property type="component" value="Unassembled WGS sequence"/>
</dbReference>
<feature type="domain" description="STEEP1" evidence="3">
    <location>
        <begin position="10"/>
        <end position="155"/>
    </location>
</feature>
<dbReference type="InterPro" id="IPR057965">
    <property type="entry name" value="STEEP1_dom"/>
</dbReference>
<evidence type="ECO:0000256" key="1">
    <source>
        <dbReference type="ARBA" id="ARBA00024205"/>
    </source>
</evidence>